<name>A0ABR9P670_9ACTN</name>
<feature type="transmembrane region" description="Helical" evidence="1">
    <location>
        <begin position="81"/>
        <end position="103"/>
    </location>
</feature>
<keyword evidence="4" id="KW-1185">Reference proteome</keyword>
<sequence>MSRPPRALPLVRALAPAAALACLALPFHALAGTHPSPAHMTGFEVLAAAPTGTPAPGPVAVAALVVCASALGLAGLWRPSVLVVLAGLLSTVSATALLVHHQSALKALSPGPDLAGYWLAVSLLVMAVLASLAELLYTDVGEDLGGSDDLRD</sequence>
<accession>A0ABR9P670</accession>
<dbReference type="EMBL" id="JADBGI010000008">
    <property type="protein sequence ID" value="MBE2999311.1"/>
    <property type="molecule type" value="Genomic_DNA"/>
</dbReference>
<dbReference type="Proteomes" id="UP000806528">
    <property type="component" value="Unassembled WGS sequence"/>
</dbReference>
<feature type="chain" id="PRO_5046542004" description="DoxX family protein" evidence="2">
    <location>
        <begin position="32"/>
        <end position="152"/>
    </location>
</feature>
<keyword evidence="2" id="KW-0732">Signal</keyword>
<organism evidence="3 4">
    <name type="scientific">Nocardiopsis coralli</name>
    <dbReference type="NCBI Taxonomy" id="2772213"/>
    <lineage>
        <taxon>Bacteria</taxon>
        <taxon>Bacillati</taxon>
        <taxon>Actinomycetota</taxon>
        <taxon>Actinomycetes</taxon>
        <taxon>Streptosporangiales</taxon>
        <taxon>Nocardiopsidaceae</taxon>
        <taxon>Nocardiopsis</taxon>
    </lineage>
</organism>
<feature type="transmembrane region" description="Helical" evidence="1">
    <location>
        <begin position="55"/>
        <end position="74"/>
    </location>
</feature>
<keyword evidence="1" id="KW-0812">Transmembrane</keyword>
<dbReference type="RefSeq" id="WP_193121932.1">
    <property type="nucleotide sequence ID" value="NZ_JADBGI010000008.1"/>
</dbReference>
<feature type="signal peptide" evidence="2">
    <location>
        <begin position="1"/>
        <end position="31"/>
    </location>
</feature>
<evidence type="ECO:0000256" key="1">
    <source>
        <dbReference type="SAM" id="Phobius"/>
    </source>
</evidence>
<feature type="transmembrane region" description="Helical" evidence="1">
    <location>
        <begin position="115"/>
        <end position="137"/>
    </location>
</feature>
<gene>
    <name evidence="3" type="ORF">IDM40_11420</name>
</gene>
<keyword evidence="1" id="KW-0472">Membrane</keyword>
<protein>
    <recommendedName>
        <fullName evidence="5">DoxX family protein</fullName>
    </recommendedName>
</protein>
<evidence type="ECO:0000313" key="3">
    <source>
        <dbReference type="EMBL" id="MBE2999311.1"/>
    </source>
</evidence>
<reference evidence="3 4" key="1">
    <citation type="submission" date="2020-09" db="EMBL/GenBank/DDBJ databases">
        <title>Diversity and distribution of actinomycetes associated with coral in the coast of Hainan.</title>
        <authorList>
            <person name="Li F."/>
        </authorList>
    </citation>
    <scope>NUCLEOTIDE SEQUENCE [LARGE SCALE GENOMIC DNA]</scope>
    <source>
        <strain evidence="3 4">HNM0947</strain>
    </source>
</reference>
<evidence type="ECO:0008006" key="5">
    <source>
        <dbReference type="Google" id="ProtNLM"/>
    </source>
</evidence>
<evidence type="ECO:0000313" key="4">
    <source>
        <dbReference type="Proteomes" id="UP000806528"/>
    </source>
</evidence>
<evidence type="ECO:0000256" key="2">
    <source>
        <dbReference type="SAM" id="SignalP"/>
    </source>
</evidence>
<comment type="caution">
    <text evidence="3">The sequence shown here is derived from an EMBL/GenBank/DDBJ whole genome shotgun (WGS) entry which is preliminary data.</text>
</comment>
<keyword evidence="1" id="KW-1133">Transmembrane helix</keyword>
<proteinExistence type="predicted"/>